<protein>
    <recommendedName>
        <fullName evidence="7">5'-AMP-activated protein kinase subunit beta-1</fullName>
    </recommendedName>
</protein>
<dbReference type="CDD" id="cd02859">
    <property type="entry name" value="E_set_AMPKbeta_like_N"/>
    <property type="match status" value="1"/>
</dbReference>
<keyword evidence="10" id="KW-1185">Reference proteome</keyword>
<dbReference type="SUPFAM" id="SSF81296">
    <property type="entry name" value="E set domains"/>
    <property type="match status" value="1"/>
</dbReference>
<dbReference type="InterPro" id="IPR014756">
    <property type="entry name" value="Ig_E-set"/>
</dbReference>
<dbReference type="PANTHER" id="PTHR10343">
    <property type="entry name" value="5'-AMP-ACTIVATED PROTEIN KINASE , BETA SUBUNIT"/>
    <property type="match status" value="1"/>
</dbReference>
<dbReference type="InterPro" id="IPR032640">
    <property type="entry name" value="AMPK1_CBM"/>
</dbReference>
<reference evidence="11" key="1">
    <citation type="submission" date="2022-11" db="UniProtKB">
        <authorList>
            <consortium name="WormBaseParasite"/>
        </authorList>
    </citation>
    <scope>IDENTIFICATION</scope>
</reference>
<name>A0A914D773_9BILA</name>
<dbReference type="Pfam" id="PF04739">
    <property type="entry name" value="AMPKBI"/>
    <property type="match status" value="1"/>
</dbReference>
<dbReference type="GO" id="GO:0006631">
    <property type="term" value="P:fatty acid metabolic process"/>
    <property type="evidence" value="ECO:0007669"/>
    <property type="project" value="UniProtKB-KW"/>
</dbReference>
<dbReference type="WBParaSite" id="ACRNAN_scaffold1963.g33107.t1">
    <property type="protein sequence ID" value="ACRNAN_scaffold1963.g33107.t1"/>
    <property type="gene ID" value="ACRNAN_scaffold1963.g33107"/>
</dbReference>
<keyword evidence="3" id="KW-0597">Phosphoprotein</keyword>
<feature type="region of interest" description="Disordered" evidence="8">
    <location>
        <begin position="1"/>
        <end position="47"/>
    </location>
</feature>
<dbReference type="GO" id="GO:0005737">
    <property type="term" value="C:cytoplasm"/>
    <property type="evidence" value="ECO:0007669"/>
    <property type="project" value="TreeGrafter"/>
</dbReference>
<dbReference type="Gene3D" id="2.60.40.10">
    <property type="entry name" value="Immunoglobulins"/>
    <property type="match status" value="1"/>
</dbReference>
<feature type="domain" description="Association with the SNF1 complex (ASC)" evidence="9">
    <location>
        <begin position="194"/>
        <end position="284"/>
    </location>
</feature>
<evidence type="ECO:0000256" key="8">
    <source>
        <dbReference type="SAM" id="MobiDB-lite"/>
    </source>
</evidence>
<dbReference type="GO" id="GO:0031588">
    <property type="term" value="C:nucleotide-activated protein kinase complex"/>
    <property type="evidence" value="ECO:0007669"/>
    <property type="project" value="TreeGrafter"/>
</dbReference>
<dbReference type="Proteomes" id="UP000887540">
    <property type="component" value="Unplaced"/>
</dbReference>
<dbReference type="Gene3D" id="6.20.250.60">
    <property type="match status" value="1"/>
</dbReference>
<dbReference type="InterPro" id="IPR006828">
    <property type="entry name" value="ASC_dom"/>
</dbReference>
<keyword evidence="4" id="KW-0276">Fatty acid metabolism</keyword>
<accession>A0A914D773</accession>
<comment type="similarity">
    <text evidence="1">Belongs to the 5'-AMP-activated protein kinase beta subunit family.</text>
</comment>
<dbReference type="SUPFAM" id="SSF160219">
    <property type="entry name" value="AMPKBI-like"/>
    <property type="match status" value="1"/>
</dbReference>
<evidence type="ECO:0000256" key="1">
    <source>
        <dbReference type="ARBA" id="ARBA00010926"/>
    </source>
</evidence>
<evidence type="ECO:0000313" key="11">
    <source>
        <dbReference type="WBParaSite" id="ACRNAN_scaffold1963.g33107.t1"/>
    </source>
</evidence>
<sequence length="284" mass="32113">MGNNQANFHKRERTNEGNTNPRQRMLSGSGLPGHHVREPTGTGDDGCPVQMKIAKGEPVVESMQAIENDEYPVVFKWHAQQTARQVYVTGSWDSWKRKVPLVKSTNDFSTIINLNPGRYEYKFLVDGRWCVDDQLSKTDNPMGSQNNVISIDTADFAVFDALDRDLASSNAGEAMKKMNSTGMQPSHDTPNDRELEKLREFTQQPPDRRDFEKAANPPILPPHLLQVILNKDTPVQCDPNVLPEPNHVMLNHLYALSIKDGVMVLSATHRHRKKYVTTLLYKPI</sequence>
<dbReference type="InterPro" id="IPR037256">
    <property type="entry name" value="ASC_dom_sf"/>
</dbReference>
<dbReference type="PANTHER" id="PTHR10343:SF84">
    <property type="entry name" value="5'-AMP-ACTIVATED PROTEIN KINASE SUBUNIT BETA-1"/>
    <property type="match status" value="1"/>
</dbReference>
<evidence type="ECO:0000256" key="3">
    <source>
        <dbReference type="ARBA" id="ARBA00022553"/>
    </source>
</evidence>
<evidence type="ECO:0000313" key="10">
    <source>
        <dbReference type="Proteomes" id="UP000887540"/>
    </source>
</evidence>
<dbReference type="InterPro" id="IPR013783">
    <property type="entry name" value="Ig-like_fold"/>
</dbReference>
<dbReference type="Pfam" id="PF16561">
    <property type="entry name" value="AMPK1_CBM"/>
    <property type="match status" value="1"/>
</dbReference>
<evidence type="ECO:0000256" key="2">
    <source>
        <dbReference type="ARBA" id="ARBA00022516"/>
    </source>
</evidence>
<evidence type="ECO:0000259" key="9">
    <source>
        <dbReference type="SMART" id="SM01010"/>
    </source>
</evidence>
<evidence type="ECO:0000256" key="5">
    <source>
        <dbReference type="ARBA" id="ARBA00023098"/>
    </source>
</evidence>
<proteinExistence type="inferred from homology"/>
<keyword evidence="5" id="KW-0443">Lipid metabolism</keyword>
<dbReference type="FunFam" id="2.60.40.10:FF:000139">
    <property type="entry name" value="Protein kinase AMP-activated non-catalytic subunit beta 1"/>
    <property type="match status" value="1"/>
</dbReference>
<keyword evidence="2" id="KW-0444">Lipid biosynthesis</keyword>
<evidence type="ECO:0000256" key="4">
    <source>
        <dbReference type="ARBA" id="ARBA00022832"/>
    </source>
</evidence>
<dbReference type="GO" id="GO:0019901">
    <property type="term" value="F:protein kinase binding"/>
    <property type="evidence" value="ECO:0007669"/>
    <property type="project" value="TreeGrafter"/>
</dbReference>
<dbReference type="GO" id="GO:0005634">
    <property type="term" value="C:nucleus"/>
    <property type="evidence" value="ECO:0007669"/>
    <property type="project" value="TreeGrafter"/>
</dbReference>
<dbReference type="AlphaFoldDB" id="A0A914D773"/>
<evidence type="ECO:0000256" key="6">
    <source>
        <dbReference type="ARBA" id="ARBA00025180"/>
    </source>
</evidence>
<dbReference type="SMART" id="SM01010">
    <property type="entry name" value="AMPKBI"/>
    <property type="match status" value="1"/>
</dbReference>
<evidence type="ECO:0000256" key="7">
    <source>
        <dbReference type="ARBA" id="ARBA00040010"/>
    </source>
</evidence>
<organism evidence="10 11">
    <name type="scientific">Acrobeloides nanus</name>
    <dbReference type="NCBI Taxonomy" id="290746"/>
    <lineage>
        <taxon>Eukaryota</taxon>
        <taxon>Metazoa</taxon>
        <taxon>Ecdysozoa</taxon>
        <taxon>Nematoda</taxon>
        <taxon>Chromadorea</taxon>
        <taxon>Rhabditida</taxon>
        <taxon>Tylenchina</taxon>
        <taxon>Cephalobomorpha</taxon>
        <taxon>Cephaloboidea</taxon>
        <taxon>Cephalobidae</taxon>
        <taxon>Acrobeloides</taxon>
    </lineage>
</organism>
<dbReference type="InterPro" id="IPR050827">
    <property type="entry name" value="CRP1_MDG1_kinase"/>
</dbReference>
<comment type="function">
    <text evidence="6">Non-catalytic subunit of AMP-activated protein kinase (AMPK), an energy sensor protein kinase that plays a key role in regulating cellular energy metabolism. In response to reduction of intracellular ATP levels, AMPK activates energy-producing pathways and inhibits energy-consuming processes: inhibits protein, carbohydrate and lipid biosynthesis, as well as cell growth and proliferation. AMPK acts via direct phosphorylation of metabolic enzymes, and by longer-term effects via phosphorylation of transcription regulators. Also acts as a regulator of cellular polarity by remodeling the actin cytoskeleton; probably by indirectly activating myosin. Beta non-catalytic subunit acts as a scaffold on which the AMPK complex assembles, via its C-terminus that bridges alpha (PRKAA1 or PRKAA2) and gamma subunits (PRKAG1, PRKAG2 or PRKAG3).</text>
</comment>
<dbReference type="GO" id="GO:0007165">
    <property type="term" value="P:signal transduction"/>
    <property type="evidence" value="ECO:0007669"/>
    <property type="project" value="TreeGrafter"/>
</dbReference>